<evidence type="ECO:0000256" key="8">
    <source>
        <dbReference type="ARBA" id="ARBA00023273"/>
    </source>
</evidence>
<dbReference type="PANTHER" id="PTHR21532">
    <property type="entry name" value="PHOSPHODIESTERASE HL"/>
    <property type="match status" value="1"/>
</dbReference>
<sequence length="319" mass="37258">MADEQLKWIFDSLIEFLKGPIWNIPIQTFLEHKSAVFEPGTENEDEYKKIHEEYKNLVDFMLGSHMEDLGISPEKFEQACGKADGTIHSQFQQSLFEQVWAADDYEIFKRMMMQKNIELQLQALEILARYHGVVTIGLVPDTNYIPSKEEEEIMETVIKKSLEEHKAHMDLAEKENLRKTLEATLIEKTRLENEQKREKEMLEKAMMMSIHEQNKPVTPASNTEEDNNPIVKPQEFEARQEYLRQQRDKLLELKRREREKRLSNYEKTTTQKRPKSSRAARSVVSQGNDVKNVDPQTLAYRKFLAARLKAEVIGNASSI</sequence>
<comment type="similarity">
    <text evidence="3">Belongs to the CFAP36 family.</text>
</comment>
<dbReference type="Pfam" id="PF11527">
    <property type="entry name" value="ARL2_Bind_BART"/>
    <property type="match status" value="1"/>
</dbReference>
<keyword evidence="6 10" id="KW-0175">Coiled coil</keyword>
<dbReference type="InterPro" id="IPR042541">
    <property type="entry name" value="BART_sf"/>
</dbReference>
<proteinExistence type="inferred from homology"/>
<dbReference type="RefSeq" id="XP_013774493.2">
    <property type="nucleotide sequence ID" value="XM_013919039.2"/>
</dbReference>
<evidence type="ECO:0000259" key="12">
    <source>
        <dbReference type="Pfam" id="PF11527"/>
    </source>
</evidence>
<keyword evidence="13" id="KW-1185">Reference proteome</keyword>
<reference evidence="14" key="1">
    <citation type="submission" date="2025-08" db="UniProtKB">
        <authorList>
            <consortium name="RefSeq"/>
        </authorList>
    </citation>
    <scope>IDENTIFICATION</scope>
    <source>
        <tissue evidence="14">Muscle</tissue>
    </source>
</reference>
<evidence type="ECO:0000256" key="4">
    <source>
        <dbReference type="ARBA" id="ARBA00021815"/>
    </source>
</evidence>
<evidence type="ECO:0000256" key="10">
    <source>
        <dbReference type="SAM" id="Coils"/>
    </source>
</evidence>
<dbReference type="InterPro" id="IPR023379">
    <property type="entry name" value="BART_dom"/>
</dbReference>
<protein>
    <recommendedName>
        <fullName evidence="4">Cilia- and flagella-associated protein 36</fullName>
    </recommendedName>
    <alternativeName>
        <fullName evidence="9">Coiled-coil domain-containing protein 104</fullName>
    </alternativeName>
</protein>
<accession>A0ABM1B493</accession>
<evidence type="ECO:0000313" key="13">
    <source>
        <dbReference type="Proteomes" id="UP000694941"/>
    </source>
</evidence>
<dbReference type="InterPro" id="IPR038888">
    <property type="entry name" value="CFAP36"/>
</dbReference>
<feature type="coiled-coil region" evidence="10">
    <location>
        <begin position="174"/>
        <end position="208"/>
    </location>
</feature>
<evidence type="ECO:0000256" key="2">
    <source>
        <dbReference type="ARBA" id="ARBA00004496"/>
    </source>
</evidence>
<evidence type="ECO:0000256" key="6">
    <source>
        <dbReference type="ARBA" id="ARBA00023054"/>
    </source>
</evidence>
<gene>
    <name evidence="14" type="primary">LOC106459420</name>
</gene>
<feature type="non-terminal residue" evidence="14">
    <location>
        <position position="319"/>
    </location>
</feature>
<feature type="region of interest" description="Disordered" evidence="11">
    <location>
        <begin position="261"/>
        <end position="288"/>
    </location>
</feature>
<dbReference type="GeneID" id="106459420"/>
<evidence type="ECO:0000256" key="3">
    <source>
        <dbReference type="ARBA" id="ARBA00007460"/>
    </source>
</evidence>
<evidence type="ECO:0000313" key="14">
    <source>
        <dbReference type="RefSeq" id="XP_013774493.2"/>
    </source>
</evidence>
<evidence type="ECO:0000256" key="7">
    <source>
        <dbReference type="ARBA" id="ARBA00023069"/>
    </source>
</evidence>
<name>A0ABM1B493_LIMPO</name>
<feature type="domain" description="BART" evidence="12">
    <location>
        <begin position="7"/>
        <end position="120"/>
    </location>
</feature>
<organism evidence="13 14">
    <name type="scientific">Limulus polyphemus</name>
    <name type="common">Atlantic horseshoe crab</name>
    <dbReference type="NCBI Taxonomy" id="6850"/>
    <lineage>
        <taxon>Eukaryota</taxon>
        <taxon>Metazoa</taxon>
        <taxon>Ecdysozoa</taxon>
        <taxon>Arthropoda</taxon>
        <taxon>Chelicerata</taxon>
        <taxon>Merostomata</taxon>
        <taxon>Xiphosura</taxon>
        <taxon>Limulidae</taxon>
        <taxon>Limulus</taxon>
    </lineage>
</organism>
<evidence type="ECO:0000256" key="9">
    <source>
        <dbReference type="ARBA" id="ARBA00031593"/>
    </source>
</evidence>
<evidence type="ECO:0000256" key="1">
    <source>
        <dbReference type="ARBA" id="ARBA00004138"/>
    </source>
</evidence>
<dbReference type="Proteomes" id="UP000694941">
    <property type="component" value="Unplaced"/>
</dbReference>
<keyword evidence="7" id="KW-0969">Cilium</keyword>
<keyword evidence="5" id="KW-0963">Cytoplasm</keyword>
<evidence type="ECO:0000256" key="5">
    <source>
        <dbReference type="ARBA" id="ARBA00022490"/>
    </source>
</evidence>
<keyword evidence="8" id="KW-0966">Cell projection</keyword>
<dbReference type="PANTHER" id="PTHR21532:SF0">
    <property type="entry name" value="CILIA- AND FLAGELLA-ASSOCIATED PROTEIN 36"/>
    <property type="match status" value="1"/>
</dbReference>
<dbReference type="Gene3D" id="1.20.1520.10">
    <property type="entry name" value="ADP-ribosylation factor-like 2-binding protein, domain"/>
    <property type="match status" value="1"/>
</dbReference>
<evidence type="ECO:0000256" key="11">
    <source>
        <dbReference type="SAM" id="MobiDB-lite"/>
    </source>
</evidence>
<comment type="subcellular location">
    <subcellularLocation>
        <location evidence="1">Cell projection</location>
        <location evidence="1">Cilium</location>
    </subcellularLocation>
    <subcellularLocation>
        <location evidence="2">Cytoplasm</location>
    </subcellularLocation>
</comment>